<keyword evidence="2" id="KW-0413">Isomerase</keyword>
<dbReference type="Pfam" id="PF01261">
    <property type="entry name" value="AP_endonuc_2"/>
    <property type="match status" value="1"/>
</dbReference>
<organism evidence="2">
    <name type="scientific">Singulisphaera sp. Ch08</name>
    <dbReference type="NCBI Taxonomy" id="3120278"/>
    <lineage>
        <taxon>Bacteria</taxon>
        <taxon>Pseudomonadati</taxon>
        <taxon>Planctomycetota</taxon>
        <taxon>Planctomycetia</taxon>
        <taxon>Isosphaerales</taxon>
        <taxon>Isosphaeraceae</taxon>
        <taxon>Singulisphaera</taxon>
    </lineage>
</organism>
<dbReference type="PANTHER" id="PTHR12110:SF41">
    <property type="entry name" value="INOSOSE DEHYDRATASE"/>
    <property type="match status" value="1"/>
</dbReference>
<dbReference type="InterPro" id="IPR036237">
    <property type="entry name" value="Xyl_isomerase-like_sf"/>
</dbReference>
<dbReference type="EMBL" id="CP155447">
    <property type="protein sequence ID" value="XBH07693.1"/>
    <property type="molecule type" value="Genomic_DNA"/>
</dbReference>
<dbReference type="InterPro" id="IPR013022">
    <property type="entry name" value="Xyl_isomerase-like_TIM-brl"/>
</dbReference>
<proteinExistence type="predicted"/>
<name>A0AAU7CRU2_9BACT</name>
<dbReference type="SUPFAM" id="SSF51658">
    <property type="entry name" value="Xylose isomerase-like"/>
    <property type="match status" value="1"/>
</dbReference>
<dbReference type="InterPro" id="IPR050312">
    <property type="entry name" value="IolE/XylAMocC-like"/>
</dbReference>
<sequence>MKIGMNLLLWTTEVTSEHDGLLDQLKEMGFDSVEVPVFAIDDPAPYERLGKRLKSLGLSATAVTVMSPETNPISGDPQIRLAAVAQLEKVLDRCAAFDCEILCGPIHSAIGQFTGNGPTEDEFKAGVETLSKVAEKAQARNIRLGVEYLNRFENYFLTTAADTARFVRAVNHPSLKMMYDSFHAHIEEKNQAKAIASCAAETIHVHISENDRGIPGTGQVDWDSFWSGLKASGYDGSLTIEAFGRALPALAAATKVWRDLFPDPLGLCRDGLSFIKRRSGTA</sequence>
<dbReference type="AlphaFoldDB" id="A0AAU7CRU2"/>
<gene>
    <name evidence="2" type="ORF">V5E97_17150</name>
</gene>
<dbReference type="GO" id="GO:0016853">
    <property type="term" value="F:isomerase activity"/>
    <property type="evidence" value="ECO:0007669"/>
    <property type="project" value="UniProtKB-KW"/>
</dbReference>
<evidence type="ECO:0000313" key="2">
    <source>
        <dbReference type="EMBL" id="XBH07693.1"/>
    </source>
</evidence>
<dbReference type="PANTHER" id="PTHR12110">
    <property type="entry name" value="HYDROXYPYRUVATE ISOMERASE"/>
    <property type="match status" value="1"/>
</dbReference>
<reference evidence="2" key="1">
    <citation type="submission" date="2024-05" db="EMBL/GenBank/DDBJ databases">
        <title>Planctomycetes of the genus Singulisphaera possess chitinolytic capabilities.</title>
        <authorList>
            <person name="Ivanova A."/>
        </authorList>
    </citation>
    <scope>NUCLEOTIDE SEQUENCE</scope>
    <source>
        <strain evidence="2">Ch08T</strain>
    </source>
</reference>
<dbReference type="Gene3D" id="3.20.20.150">
    <property type="entry name" value="Divalent-metal-dependent TIM barrel enzymes"/>
    <property type="match status" value="1"/>
</dbReference>
<feature type="domain" description="Xylose isomerase-like TIM barrel" evidence="1">
    <location>
        <begin position="22"/>
        <end position="252"/>
    </location>
</feature>
<accession>A0AAU7CRU2</accession>
<evidence type="ECO:0000259" key="1">
    <source>
        <dbReference type="Pfam" id="PF01261"/>
    </source>
</evidence>
<protein>
    <submittedName>
        <fullName evidence="2">Sugar phosphate isomerase/epimerase family protein</fullName>
    </submittedName>
</protein>
<dbReference type="RefSeq" id="WP_406700532.1">
    <property type="nucleotide sequence ID" value="NZ_CP155447.1"/>
</dbReference>